<feature type="transmembrane region" description="Helical" evidence="1">
    <location>
        <begin position="29"/>
        <end position="49"/>
    </location>
</feature>
<keyword evidence="1" id="KW-0812">Transmembrane</keyword>
<dbReference type="EMBL" id="NBBI01000010">
    <property type="protein sequence ID" value="OWK27755.1"/>
    <property type="molecule type" value="Genomic_DNA"/>
</dbReference>
<dbReference type="Proteomes" id="UP000197290">
    <property type="component" value="Unassembled WGS sequence"/>
</dbReference>
<sequence>MLPDAIVVLGVEIVTCEVRDDRQRANRQMMILALVVALILCAVLFGLALTEARGVARA</sequence>
<name>A0A245ZDH5_9SPHN</name>
<keyword evidence="3" id="KW-1185">Reference proteome</keyword>
<comment type="caution">
    <text evidence="2">The sequence shown here is derived from an EMBL/GenBank/DDBJ whole genome shotgun (WGS) entry which is preliminary data.</text>
</comment>
<gene>
    <name evidence="2" type="ORF">SPDO_31190</name>
</gene>
<keyword evidence="1" id="KW-1133">Transmembrane helix</keyword>
<dbReference type="AlphaFoldDB" id="A0A245ZDH5"/>
<proteinExistence type="predicted"/>
<evidence type="ECO:0000313" key="3">
    <source>
        <dbReference type="Proteomes" id="UP000197290"/>
    </source>
</evidence>
<organism evidence="2 3">
    <name type="scientific">Sphingomonas dokdonensis</name>
    <dbReference type="NCBI Taxonomy" id="344880"/>
    <lineage>
        <taxon>Bacteria</taxon>
        <taxon>Pseudomonadati</taxon>
        <taxon>Pseudomonadota</taxon>
        <taxon>Alphaproteobacteria</taxon>
        <taxon>Sphingomonadales</taxon>
        <taxon>Sphingomonadaceae</taxon>
        <taxon>Sphingomonas</taxon>
    </lineage>
</organism>
<accession>A0A245ZDH5</accession>
<keyword evidence="1" id="KW-0472">Membrane</keyword>
<protein>
    <submittedName>
        <fullName evidence="2">Uncharacterized protein</fullName>
    </submittedName>
</protein>
<evidence type="ECO:0000256" key="1">
    <source>
        <dbReference type="SAM" id="Phobius"/>
    </source>
</evidence>
<evidence type="ECO:0000313" key="2">
    <source>
        <dbReference type="EMBL" id="OWK27755.1"/>
    </source>
</evidence>
<reference evidence="2 3" key="1">
    <citation type="submission" date="2017-03" db="EMBL/GenBank/DDBJ databases">
        <title>Genome sequence of Sphingomonas dokdonensis DSM 21029.</title>
        <authorList>
            <person name="Poehlein A."/>
            <person name="Wuebbeler J.H."/>
            <person name="Steinbuechel A."/>
            <person name="Daniel R."/>
        </authorList>
    </citation>
    <scope>NUCLEOTIDE SEQUENCE [LARGE SCALE GENOMIC DNA]</scope>
    <source>
        <strain evidence="2 3">DSM 21029</strain>
    </source>
</reference>